<feature type="compositionally biased region" description="Basic and acidic residues" evidence="2">
    <location>
        <begin position="91"/>
        <end position="100"/>
    </location>
</feature>
<dbReference type="Proteomes" id="UP000273811">
    <property type="component" value="Unassembled WGS sequence"/>
</dbReference>
<organism evidence="4 5">
    <name type="scientific">Siminovitchia fortis</name>
    <dbReference type="NCBI Taxonomy" id="254758"/>
    <lineage>
        <taxon>Bacteria</taxon>
        <taxon>Bacillati</taxon>
        <taxon>Bacillota</taxon>
        <taxon>Bacilli</taxon>
        <taxon>Bacillales</taxon>
        <taxon>Bacillaceae</taxon>
        <taxon>Siminovitchia</taxon>
    </lineage>
</organism>
<evidence type="ECO:0000256" key="2">
    <source>
        <dbReference type="SAM" id="MobiDB-lite"/>
    </source>
</evidence>
<reference evidence="4" key="1">
    <citation type="submission" date="2018-12" db="EMBL/GenBank/DDBJ databases">
        <authorList>
            <person name="Sun L."/>
            <person name="Chen Z."/>
        </authorList>
    </citation>
    <scope>NUCLEOTIDE SEQUENCE [LARGE SCALE GENOMIC DNA]</scope>
    <source>
        <strain evidence="4">DSM 16012</strain>
    </source>
</reference>
<keyword evidence="1" id="KW-0175">Coiled coil</keyword>
<feature type="region of interest" description="Disordered" evidence="2">
    <location>
        <begin position="91"/>
        <end position="131"/>
    </location>
</feature>
<dbReference type="EMBL" id="QYTU02000003">
    <property type="protein sequence ID" value="RWR14142.1"/>
    <property type="molecule type" value="Genomic_DNA"/>
</dbReference>
<accession>A0A443J190</accession>
<evidence type="ECO:0000313" key="5">
    <source>
        <dbReference type="Proteomes" id="UP000273811"/>
    </source>
</evidence>
<keyword evidence="3" id="KW-1133">Transmembrane helix</keyword>
<evidence type="ECO:0000313" key="4">
    <source>
        <dbReference type="EMBL" id="RWR14142.1"/>
    </source>
</evidence>
<sequence length="166" mass="18672">MTGTLIFILFLMNILLAFALLILYMRQNKLVEIEKRQKLALEEAEQVMAALLEEIKEENERLITRIKESRETEDKMADAMAADIIMEKKDSVPAAEEHQVVQEAEGSLEPTAEPASVQSSASGEADDPMPLREQVELLAEQGLTVTDIARKLNKGKTEIELLMKFK</sequence>
<evidence type="ECO:0000256" key="1">
    <source>
        <dbReference type="SAM" id="Coils"/>
    </source>
</evidence>
<evidence type="ECO:0008006" key="6">
    <source>
        <dbReference type="Google" id="ProtNLM"/>
    </source>
</evidence>
<feature type="coiled-coil region" evidence="1">
    <location>
        <begin position="34"/>
        <end position="72"/>
    </location>
</feature>
<feature type="transmembrane region" description="Helical" evidence="3">
    <location>
        <begin position="6"/>
        <end position="25"/>
    </location>
</feature>
<comment type="caution">
    <text evidence="4">The sequence shown here is derived from an EMBL/GenBank/DDBJ whole genome shotgun (WGS) entry which is preliminary data.</text>
</comment>
<keyword evidence="3" id="KW-0812">Transmembrane</keyword>
<dbReference type="RefSeq" id="WP_120069725.1">
    <property type="nucleotide sequence ID" value="NZ_CP126113.1"/>
</dbReference>
<gene>
    <name evidence="4" type="ORF">D4N35_002955</name>
</gene>
<evidence type="ECO:0000256" key="3">
    <source>
        <dbReference type="SAM" id="Phobius"/>
    </source>
</evidence>
<proteinExistence type="predicted"/>
<dbReference type="OrthoDB" id="1708317at2"/>
<name>A0A443J190_9BACI</name>
<keyword evidence="3" id="KW-0472">Membrane</keyword>
<protein>
    <recommendedName>
        <fullName evidence="6">Swarming motility protein SwrB</fullName>
    </recommendedName>
</protein>
<dbReference type="AlphaFoldDB" id="A0A443J190"/>
<keyword evidence="5" id="KW-1185">Reference proteome</keyword>